<dbReference type="EMBL" id="CAJHNH020003389">
    <property type="protein sequence ID" value="CAG5129190.1"/>
    <property type="molecule type" value="Genomic_DNA"/>
</dbReference>
<dbReference type="AlphaFoldDB" id="A0A8S3ZN09"/>
<proteinExistence type="predicted"/>
<feature type="region of interest" description="Disordered" evidence="1">
    <location>
        <begin position="39"/>
        <end position="77"/>
    </location>
</feature>
<accession>A0A8S3ZN09</accession>
<protein>
    <submittedName>
        <fullName evidence="2">Uncharacterized protein</fullName>
    </submittedName>
</protein>
<sequence length="151" mass="16763">MNRPISHAIAYQKRNQTTHIWTDSSQLMSRSLPTSSFLHRSYGSSAASSPRSSRDTSSEKTSPAGKPTRTRPSSSYSYDGGFFVGAHTGQAEYFVIHPDWVSEAITLKKYLNETEKNGPPLKQAVSLKGPTLQGRRCLSAPPKHRNPITWK</sequence>
<dbReference type="OrthoDB" id="6152580at2759"/>
<evidence type="ECO:0000313" key="3">
    <source>
        <dbReference type="Proteomes" id="UP000678393"/>
    </source>
</evidence>
<comment type="caution">
    <text evidence="2">The sequence shown here is derived from an EMBL/GenBank/DDBJ whole genome shotgun (WGS) entry which is preliminary data.</text>
</comment>
<dbReference type="Proteomes" id="UP000678393">
    <property type="component" value="Unassembled WGS sequence"/>
</dbReference>
<gene>
    <name evidence="2" type="ORF">CUNI_LOCUS14748</name>
</gene>
<organism evidence="2 3">
    <name type="scientific">Candidula unifasciata</name>
    <dbReference type="NCBI Taxonomy" id="100452"/>
    <lineage>
        <taxon>Eukaryota</taxon>
        <taxon>Metazoa</taxon>
        <taxon>Spiralia</taxon>
        <taxon>Lophotrochozoa</taxon>
        <taxon>Mollusca</taxon>
        <taxon>Gastropoda</taxon>
        <taxon>Heterobranchia</taxon>
        <taxon>Euthyneura</taxon>
        <taxon>Panpulmonata</taxon>
        <taxon>Eupulmonata</taxon>
        <taxon>Stylommatophora</taxon>
        <taxon>Helicina</taxon>
        <taxon>Helicoidea</taxon>
        <taxon>Geomitridae</taxon>
        <taxon>Candidula</taxon>
    </lineage>
</organism>
<name>A0A8S3ZN09_9EUPU</name>
<evidence type="ECO:0000256" key="1">
    <source>
        <dbReference type="SAM" id="MobiDB-lite"/>
    </source>
</evidence>
<reference evidence="2" key="1">
    <citation type="submission" date="2021-04" db="EMBL/GenBank/DDBJ databases">
        <authorList>
            <consortium name="Molecular Ecology Group"/>
        </authorList>
    </citation>
    <scope>NUCLEOTIDE SEQUENCE</scope>
</reference>
<feature type="compositionally biased region" description="Low complexity" evidence="1">
    <location>
        <begin position="40"/>
        <end position="51"/>
    </location>
</feature>
<keyword evidence="3" id="KW-1185">Reference proteome</keyword>
<evidence type="ECO:0000313" key="2">
    <source>
        <dbReference type="EMBL" id="CAG5129190.1"/>
    </source>
</evidence>